<dbReference type="EMBL" id="WBMT01000019">
    <property type="protein sequence ID" value="KAB2343480.1"/>
    <property type="molecule type" value="Genomic_DNA"/>
</dbReference>
<dbReference type="NCBIfam" id="TIGR02937">
    <property type="entry name" value="sigma70-ECF"/>
    <property type="match status" value="1"/>
</dbReference>
<dbReference type="InterPro" id="IPR013325">
    <property type="entry name" value="RNA_pol_sigma_r2"/>
</dbReference>
<dbReference type="InterPro" id="IPR013324">
    <property type="entry name" value="RNA_pol_sigma_r3/r4-like"/>
</dbReference>
<evidence type="ECO:0000259" key="7">
    <source>
        <dbReference type="Pfam" id="PF08281"/>
    </source>
</evidence>
<organism evidence="8 9">
    <name type="scientific">Actinomadura rudentiformis</name>
    <dbReference type="NCBI Taxonomy" id="359158"/>
    <lineage>
        <taxon>Bacteria</taxon>
        <taxon>Bacillati</taxon>
        <taxon>Actinomycetota</taxon>
        <taxon>Actinomycetes</taxon>
        <taxon>Streptosporangiales</taxon>
        <taxon>Thermomonosporaceae</taxon>
        <taxon>Actinomadura</taxon>
    </lineage>
</organism>
<keyword evidence="3" id="KW-0731">Sigma factor</keyword>
<dbReference type="AlphaFoldDB" id="A0A6H9YRB5"/>
<dbReference type="GO" id="GO:0006352">
    <property type="term" value="P:DNA-templated transcription initiation"/>
    <property type="evidence" value="ECO:0007669"/>
    <property type="project" value="InterPro"/>
</dbReference>
<dbReference type="InterPro" id="IPR014284">
    <property type="entry name" value="RNA_pol_sigma-70_dom"/>
</dbReference>
<evidence type="ECO:0000256" key="1">
    <source>
        <dbReference type="ARBA" id="ARBA00010641"/>
    </source>
</evidence>
<sequence length="157" mass="18060">MLTRLFREHHLELVRMALLIVGDKPTAEDVVQDVFTAMHDRLDRLHEHHAMLPYARTAVINRCRTVLRRRKLASRLHQHHEPPVWSAESAAMLGEDCREVFEALRSLPRRRREVLVLRYYLNLSDAEIAEVMGVSGGTVKSTMSRALTALAKKLEDS</sequence>
<evidence type="ECO:0000256" key="2">
    <source>
        <dbReference type="ARBA" id="ARBA00023015"/>
    </source>
</evidence>
<dbReference type="SUPFAM" id="SSF88659">
    <property type="entry name" value="Sigma3 and sigma4 domains of RNA polymerase sigma factors"/>
    <property type="match status" value="1"/>
</dbReference>
<proteinExistence type="inferred from homology"/>
<evidence type="ECO:0000256" key="3">
    <source>
        <dbReference type="ARBA" id="ARBA00023082"/>
    </source>
</evidence>
<evidence type="ECO:0000256" key="4">
    <source>
        <dbReference type="ARBA" id="ARBA00023125"/>
    </source>
</evidence>
<dbReference type="GO" id="GO:0003677">
    <property type="term" value="F:DNA binding"/>
    <property type="evidence" value="ECO:0007669"/>
    <property type="project" value="UniProtKB-KW"/>
</dbReference>
<keyword evidence="9" id="KW-1185">Reference proteome</keyword>
<keyword evidence="2" id="KW-0805">Transcription regulation</keyword>
<dbReference type="PANTHER" id="PTHR43133">
    <property type="entry name" value="RNA POLYMERASE ECF-TYPE SIGMA FACTO"/>
    <property type="match status" value="1"/>
</dbReference>
<dbReference type="Proteomes" id="UP000468735">
    <property type="component" value="Unassembled WGS sequence"/>
</dbReference>
<dbReference type="Gene3D" id="1.10.1740.10">
    <property type="match status" value="1"/>
</dbReference>
<protein>
    <submittedName>
        <fullName evidence="8">SigE family RNA polymerase sigma factor</fullName>
    </submittedName>
</protein>
<dbReference type="Gene3D" id="1.10.10.10">
    <property type="entry name" value="Winged helix-like DNA-binding domain superfamily/Winged helix DNA-binding domain"/>
    <property type="match status" value="1"/>
</dbReference>
<dbReference type="Pfam" id="PF08281">
    <property type="entry name" value="Sigma70_r4_2"/>
    <property type="match status" value="1"/>
</dbReference>
<evidence type="ECO:0000256" key="5">
    <source>
        <dbReference type="ARBA" id="ARBA00023163"/>
    </source>
</evidence>
<evidence type="ECO:0000313" key="8">
    <source>
        <dbReference type="EMBL" id="KAB2343480.1"/>
    </source>
</evidence>
<feature type="domain" description="RNA polymerase sigma-70 region 2" evidence="6">
    <location>
        <begin position="5"/>
        <end position="71"/>
    </location>
</feature>
<reference evidence="8 9" key="1">
    <citation type="submission" date="2019-09" db="EMBL/GenBank/DDBJ databases">
        <title>Actinomadura physcomitrii sp. nov., a novel actinomycete isolated from moss [Physcomitrium sphaericum (Ludw) Fuernr].</title>
        <authorList>
            <person name="Zhuang X."/>
            <person name="Liu C."/>
        </authorList>
    </citation>
    <scope>NUCLEOTIDE SEQUENCE [LARGE SCALE GENOMIC DNA]</scope>
    <source>
        <strain evidence="8 9">HMC1</strain>
    </source>
</reference>
<dbReference type="Pfam" id="PF04542">
    <property type="entry name" value="Sigma70_r2"/>
    <property type="match status" value="1"/>
</dbReference>
<accession>A0A6H9YRB5</accession>
<dbReference type="InterPro" id="IPR013249">
    <property type="entry name" value="RNA_pol_sigma70_r4_t2"/>
</dbReference>
<evidence type="ECO:0000259" key="6">
    <source>
        <dbReference type="Pfam" id="PF04542"/>
    </source>
</evidence>
<comment type="similarity">
    <text evidence="1">Belongs to the sigma-70 factor family. ECF subfamily.</text>
</comment>
<keyword evidence="4" id="KW-0238">DNA-binding</keyword>
<keyword evidence="5" id="KW-0804">Transcription</keyword>
<feature type="domain" description="RNA polymerase sigma factor 70 region 4 type 2" evidence="7">
    <location>
        <begin position="99"/>
        <end position="150"/>
    </location>
</feature>
<dbReference type="PANTHER" id="PTHR43133:SF50">
    <property type="entry name" value="ECF RNA POLYMERASE SIGMA FACTOR SIGM"/>
    <property type="match status" value="1"/>
</dbReference>
<dbReference type="OrthoDB" id="2046835at2"/>
<dbReference type="NCBIfam" id="TIGR02983">
    <property type="entry name" value="SigE-fam_strep"/>
    <property type="match status" value="1"/>
</dbReference>
<dbReference type="InterPro" id="IPR036388">
    <property type="entry name" value="WH-like_DNA-bd_sf"/>
</dbReference>
<gene>
    <name evidence="8" type="ORF">F8566_35395</name>
</gene>
<dbReference type="InterPro" id="IPR007627">
    <property type="entry name" value="RNA_pol_sigma70_r2"/>
</dbReference>
<dbReference type="InterPro" id="IPR014325">
    <property type="entry name" value="RNA_pol_sigma-E_actinobac"/>
</dbReference>
<dbReference type="SUPFAM" id="SSF88946">
    <property type="entry name" value="Sigma2 domain of RNA polymerase sigma factors"/>
    <property type="match status" value="1"/>
</dbReference>
<comment type="caution">
    <text evidence="8">The sequence shown here is derived from an EMBL/GenBank/DDBJ whole genome shotgun (WGS) entry which is preliminary data.</text>
</comment>
<evidence type="ECO:0000313" key="9">
    <source>
        <dbReference type="Proteomes" id="UP000468735"/>
    </source>
</evidence>
<dbReference type="GO" id="GO:0016987">
    <property type="term" value="F:sigma factor activity"/>
    <property type="evidence" value="ECO:0007669"/>
    <property type="project" value="UniProtKB-KW"/>
</dbReference>
<dbReference type="InterPro" id="IPR039425">
    <property type="entry name" value="RNA_pol_sigma-70-like"/>
</dbReference>
<name>A0A6H9YRB5_9ACTN</name>